<organism evidence="1">
    <name type="scientific">Candidatus Kentrum sp. LPFa</name>
    <dbReference type="NCBI Taxonomy" id="2126335"/>
    <lineage>
        <taxon>Bacteria</taxon>
        <taxon>Pseudomonadati</taxon>
        <taxon>Pseudomonadota</taxon>
        <taxon>Gammaproteobacteria</taxon>
        <taxon>Candidatus Kentrum</taxon>
    </lineage>
</organism>
<accession>A0A450WZT8</accession>
<proteinExistence type="predicted"/>
<reference evidence="1" key="1">
    <citation type="submission" date="2019-02" db="EMBL/GenBank/DDBJ databases">
        <authorList>
            <person name="Gruber-Vodicka R. H."/>
            <person name="Seah K. B. B."/>
        </authorList>
    </citation>
    <scope>NUCLEOTIDE SEQUENCE</scope>
    <source>
        <strain evidence="1">BECK_S313</strain>
    </source>
</reference>
<dbReference type="EMBL" id="CAADFK010000312">
    <property type="protein sequence ID" value="VFK22513.1"/>
    <property type="molecule type" value="Genomic_DNA"/>
</dbReference>
<sequence>MAHISNAYRTHAQIDVSGGMALDSFSFPKGPLLEEVSIVVDQYPRTNEKTASWQALMRHVQGLPQSKTISEEDIAREIGLVRNAR</sequence>
<evidence type="ECO:0000313" key="1">
    <source>
        <dbReference type="EMBL" id="VFK22513.1"/>
    </source>
</evidence>
<protein>
    <submittedName>
        <fullName evidence="1">Uncharacterized protein</fullName>
    </submittedName>
</protein>
<dbReference type="AlphaFoldDB" id="A0A450WZT8"/>
<name>A0A450WZT8_9GAMM</name>
<gene>
    <name evidence="1" type="ORF">BECKLPF1236B_GA0070989_13125</name>
</gene>